<proteinExistence type="predicted"/>
<dbReference type="OrthoDB" id="7883305at2759"/>
<feature type="compositionally biased region" description="Pro residues" evidence="1">
    <location>
        <begin position="159"/>
        <end position="172"/>
    </location>
</feature>
<dbReference type="Pfam" id="PF16056">
    <property type="entry name" value="DUF4799"/>
    <property type="match status" value="1"/>
</dbReference>
<dbReference type="OMA" id="STQMGDQ"/>
<dbReference type="AlphaFoldDB" id="A0A0M4F7U8"/>
<feature type="region of interest" description="Disordered" evidence="1">
    <location>
        <begin position="13"/>
        <end position="52"/>
    </location>
</feature>
<name>A0A0M4F7U8_DROBS</name>
<keyword evidence="3" id="KW-1185">Reference proteome</keyword>
<evidence type="ECO:0000313" key="2">
    <source>
        <dbReference type="EMBL" id="ALC48337.1"/>
    </source>
</evidence>
<protein>
    <submittedName>
        <fullName evidence="2">CG12496</fullName>
    </submittedName>
</protein>
<evidence type="ECO:0000256" key="1">
    <source>
        <dbReference type="SAM" id="MobiDB-lite"/>
    </source>
</evidence>
<dbReference type="EMBL" id="CP012528">
    <property type="protein sequence ID" value="ALC48337.1"/>
    <property type="molecule type" value="Genomic_DNA"/>
</dbReference>
<organism evidence="2 3">
    <name type="scientific">Drosophila busckii</name>
    <name type="common">Fruit fly</name>
    <dbReference type="NCBI Taxonomy" id="30019"/>
    <lineage>
        <taxon>Eukaryota</taxon>
        <taxon>Metazoa</taxon>
        <taxon>Ecdysozoa</taxon>
        <taxon>Arthropoda</taxon>
        <taxon>Hexapoda</taxon>
        <taxon>Insecta</taxon>
        <taxon>Pterygota</taxon>
        <taxon>Neoptera</taxon>
        <taxon>Endopterygota</taxon>
        <taxon>Diptera</taxon>
        <taxon>Brachycera</taxon>
        <taxon>Muscomorpha</taxon>
        <taxon>Ephydroidea</taxon>
        <taxon>Drosophilidae</taxon>
        <taxon>Drosophila</taxon>
    </lineage>
</organism>
<reference evidence="2 3" key="1">
    <citation type="submission" date="2015-08" db="EMBL/GenBank/DDBJ databases">
        <title>Ancestral chromatin configuration constrains chromatin evolution on differentiating sex chromosomes in Drosophila.</title>
        <authorList>
            <person name="Zhou Q."/>
            <person name="Bachtrog D."/>
        </authorList>
    </citation>
    <scope>NUCLEOTIDE SEQUENCE [LARGE SCALE GENOMIC DNA]</scope>
    <source>
        <tissue evidence="2">Whole larvae</tissue>
    </source>
</reference>
<dbReference type="InterPro" id="IPR032057">
    <property type="entry name" value="DUF4799"/>
</dbReference>
<dbReference type="STRING" id="30019.A0A0M4F7U8"/>
<feature type="region of interest" description="Disordered" evidence="1">
    <location>
        <begin position="155"/>
        <end position="179"/>
    </location>
</feature>
<dbReference type="Proteomes" id="UP000494163">
    <property type="component" value="Chromosome X"/>
</dbReference>
<gene>
    <name evidence="2" type="ORF">Dbus_chrXg193</name>
</gene>
<evidence type="ECO:0000313" key="3">
    <source>
        <dbReference type="Proteomes" id="UP000494163"/>
    </source>
</evidence>
<accession>A0A0M4F7U8</accession>
<sequence>MLKWTASAQRLNELPVRAPAPQQRRQRRQRRATIANKENVPELGHYTSTPMPMAPLQRQRNSPLVLAPLSDIRNVTPEPAVAAGSPRLAVASIRYAATLPRYEVEYSPTTTLLASGQQLALRGLLPLDPFLEQPRYMAATQRLRQRKLEADLLAETPPLVKPPPPAPRPVTPQPSTKMGDQTLDKLIDAILDSACKAEPSNKKKPRKSFNLRRRTLVKQQLESQTAAAALVLSPSYTPADDPASDLSFGLHPLPPTPEPATPASKLRHSQLVQLPTPAPAPAPATSSHSDTFCLETPVRPLKRSRTQPAVSVESPLKRFKVDARNYFEVGLALPSSIYV</sequence>
<feature type="region of interest" description="Disordered" evidence="1">
    <location>
        <begin position="241"/>
        <end position="264"/>
    </location>
</feature>